<sequence length="494" mass="54431">MFTKKKVLFVLAVCLTFSMALIGCSSNSNNGGEPTSGQGSQTNTPSSTNAPAESAVYEENGLPKDEKVVLKVGFFEAGMGREWFDYAMDTFKEKFPNVSFEVTYSPKIGDLTATKIAANNDDDMFDLFSAVLPGGSAAQIPLAESGKIESQEDLWDRKAYDGNGKTIKELAIDGEFEGAPRILGKTYALPNAGTTTGLFFNKKLFEENGWNQNPKTWAEFVELGEAIKAAGIIPISTPGLVPDYINHAFGVWKWFELADINGRTDAFEADFREFRNEYSSPEAVEVWKRVYELGQKGFFPDGLAALNHTQSQMQVLQGKAAMVSTGAWVQNEMKDSTPADFTWGFMAVPMGDEPESTKYIRGSISNGFFIWSAKPELNKQWAKEFNVWLWNLDVQTVIADKGGQLSVRKDFADDPARADKIQEASKAVAEYIKNNNVKMESGFRNTTLGDPSYAQALKMINEATSQIASGKQDPLPILEEAQKLIDKAIAAEQK</sequence>
<dbReference type="Pfam" id="PF01547">
    <property type="entry name" value="SBP_bac_1"/>
    <property type="match status" value="1"/>
</dbReference>
<proteinExistence type="inferred from homology"/>
<accession>A0A2R5EKX5</accession>
<evidence type="ECO:0000256" key="3">
    <source>
        <dbReference type="ARBA" id="ARBA00022448"/>
    </source>
</evidence>
<feature type="region of interest" description="Disordered" evidence="5">
    <location>
        <begin position="29"/>
        <end position="54"/>
    </location>
</feature>
<evidence type="ECO:0000313" key="8">
    <source>
        <dbReference type="Proteomes" id="UP000245202"/>
    </source>
</evidence>
<evidence type="ECO:0000256" key="4">
    <source>
        <dbReference type="ARBA" id="ARBA00022729"/>
    </source>
</evidence>
<evidence type="ECO:0000256" key="6">
    <source>
        <dbReference type="SAM" id="SignalP"/>
    </source>
</evidence>
<dbReference type="PROSITE" id="PS51257">
    <property type="entry name" value="PROKAR_LIPOPROTEIN"/>
    <property type="match status" value="1"/>
</dbReference>
<feature type="signal peptide" evidence="6">
    <location>
        <begin position="1"/>
        <end position="22"/>
    </location>
</feature>
<keyword evidence="3" id="KW-0813">Transport</keyword>
<dbReference type="GO" id="GO:0030313">
    <property type="term" value="C:cell envelope"/>
    <property type="evidence" value="ECO:0007669"/>
    <property type="project" value="UniProtKB-SubCell"/>
</dbReference>
<evidence type="ECO:0000256" key="1">
    <source>
        <dbReference type="ARBA" id="ARBA00004196"/>
    </source>
</evidence>
<dbReference type="Gene3D" id="3.40.190.10">
    <property type="entry name" value="Periplasmic binding protein-like II"/>
    <property type="match status" value="1"/>
</dbReference>
<dbReference type="RefSeq" id="WP_258234908.1">
    <property type="nucleotide sequence ID" value="NZ_BDQX01000087.1"/>
</dbReference>
<evidence type="ECO:0000256" key="5">
    <source>
        <dbReference type="SAM" id="MobiDB-lite"/>
    </source>
</evidence>
<reference evidence="7 8" key="1">
    <citation type="submission" date="2017-08" db="EMBL/GenBank/DDBJ databases">
        <title>Substantial Increase in Enzyme Production by Combined Drug-Resistance Mutations in Paenibacillus agaridevorans.</title>
        <authorList>
            <person name="Tanaka Y."/>
            <person name="Funane K."/>
            <person name="Hosaka T."/>
            <person name="Shiwa Y."/>
            <person name="Fujita N."/>
            <person name="Miyazaki T."/>
            <person name="Yoshikawa H."/>
            <person name="Murakami K."/>
            <person name="Kasahara K."/>
            <person name="Inaoka T."/>
            <person name="Hiraga Y."/>
            <person name="Ochi K."/>
        </authorList>
    </citation>
    <scope>NUCLEOTIDE SEQUENCE [LARGE SCALE GENOMIC DNA]</scope>
    <source>
        <strain evidence="7 8">T-3040</strain>
    </source>
</reference>
<comment type="similarity">
    <text evidence="2">Belongs to the bacterial solute-binding protein 1 family.</text>
</comment>
<dbReference type="PANTHER" id="PTHR43649">
    <property type="entry name" value="ARABINOSE-BINDING PROTEIN-RELATED"/>
    <property type="match status" value="1"/>
</dbReference>
<dbReference type="PANTHER" id="PTHR43649:SF31">
    <property type="entry name" value="SN-GLYCEROL-3-PHOSPHATE-BINDING PERIPLASMIC PROTEIN UGPB"/>
    <property type="match status" value="1"/>
</dbReference>
<name>A0A2R5EKX5_9BACL</name>
<keyword evidence="8" id="KW-1185">Reference proteome</keyword>
<dbReference type="SUPFAM" id="SSF53850">
    <property type="entry name" value="Periplasmic binding protein-like II"/>
    <property type="match status" value="1"/>
</dbReference>
<dbReference type="InterPro" id="IPR006059">
    <property type="entry name" value="SBP"/>
</dbReference>
<comment type="caution">
    <text evidence="7">The sequence shown here is derived from an EMBL/GenBank/DDBJ whole genome shotgun (WGS) entry which is preliminary data.</text>
</comment>
<feature type="compositionally biased region" description="Polar residues" evidence="5">
    <location>
        <begin position="29"/>
        <end position="51"/>
    </location>
</feature>
<feature type="chain" id="PRO_5039013168" evidence="6">
    <location>
        <begin position="23"/>
        <end position="494"/>
    </location>
</feature>
<dbReference type="EMBL" id="BDQX01000087">
    <property type="protein sequence ID" value="GBG07296.1"/>
    <property type="molecule type" value="Genomic_DNA"/>
</dbReference>
<gene>
    <name evidence="7" type="ORF">PAT3040_01844</name>
</gene>
<organism evidence="7 8">
    <name type="scientific">Paenibacillus agaridevorans</name>
    <dbReference type="NCBI Taxonomy" id="171404"/>
    <lineage>
        <taxon>Bacteria</taxon>
        <taxon>Bacillati</taxon>
        <taxon>Bacillota</taxon>
        <taxon>Bacilli</taxon>
        <taxon>Bacillales</taxon>
        <taxon>Paenibacillaceae</taxon>
        <taxon>Paenibacillus</taxon>
    </lineage>
</organism>
<keyword evidence="4 6" id="KW-0732">Signal</keyword>
<protein>
    <submittedName>
        <fullName evidence="7">ABC transporter substrate-binding protein</fullName>
    </submittedName>
</protein>
<dbReference type="AlphaFoldDB" id="A0A2R5EKX5"/>
<evidence type="ECO:0000313" key="7">
    <source>
        <dbReference type="EMBL" id="GBG07296.1"/>
    </source>
</evidence>
<comment type="subcellular location">
    <subcellularLocation>
        <location evidence="1">Cell envelope</location>
    </subcellularLocation>
</comment>
<evidence type="ECO:0000256" key="2">
    <source>
        <dbReference type="ARBA" id="ARBA00008520"/>
    </source>
</evidence>
<dbReference type="Proteomes" id="UP000245202">
    <property type="component" value="Unassembled WGS sequence"/>
</dbReference>
<dbReference type="InterPro" id="IPR050490">
    <property type="entry name" value="Bact_solute-bd_prot1"/>
</dbReference>